<evidence type="ECO:0000313" key="2">
    <source>
        <dbReference type="Proteomes" id="UP000288805"/>
    </source>
</evidence>
<evidence type="ECO:0000313" key="1">
    <source>
        <dbReference type="EMBL" id="RVW80770.1"/>
    </source>
</evidence>
<proteinExistence type="predicted"/>
<accession>A0A438H891</accession>
<dbReference type="EMBL" id="QGNW01000261">
    <property type="protein sequence ID" value="RVW80770.1"/>
    <property type="molecule type" value="Genomic_DNA"/>
</dbReference>
<gene>
    <name evidence="1" type="primary">VvCHDp000001_781</name>
    <name evidence="1" type="ORF">CK203_050702</name>
</gene>
<comment type="caution">
    <text evidence="1">The sequence shown here is derived from an EMBL/GenBank/DDBJ whole genome shotgun (WGS) entry which is preliminary data.</text>
</comment>
<dbReference type="PANTHER" id="PTHR33116">
    <property type="entry name" value="REVERSE TRANSCRIPTASE ZINC-BINDING DOMAIN-CONTAINING PROTEIN-RELATED-RELATED"/>
    <property type="match status" value="1"/>
</dbReference>
<name>A0A438H891_VITVI</name>
<dbReference type="Proteomes" id="UP000288805">
    <property type="component" value="Unassembled WGS sequence"/>
</dbReference>
<sequence length="237" mass="27158">MEVLDEGVLVFGKFCSVSEWYSQRASVDDFQNLKLILLIFGILSRLKININKSTLCGINTSHDQISKLALMLGCTVSNWPLMYLGLPLGGNPKSISFWDPVIDRVSRRLDGWKKGFFITRGGGTLILSCLSHIPSYFLSLFKIPASIASRIEKMQRDFLWSRYKEGKKDHLINWGQVCGLKEFGGSGFGKISLWNHALLGKWLWRFPKERFWELHQRQDTLEDSLLHFDLDGVARET</sequence>
<reference evidence="1 2" key="1">
    <citation type="journal article" date="2018" name="PLoS Genet.">
        <title>Population sequencing reveals clonal diversity and ancestral inbreeding in the grapevine cultivar Chardonnay.</title>
        <authorList>
            <person name="Roach M.J."/>
            <person name="Johnson D.L."/>
            <person name="Bohlmann J."/>
            <person name="van Vuuren H.J."/>
            <person name="Jones S.J."/>
            <person name="Pretorius I.S."/>
            <person name="Schmidt S.A."/>
            <person name="Borneman A.R."/>
        </authorList>
    </citation>
    <scope>NUCLEOTIDE SEQUENCE [LARGE SCALE GENOMIC DNA]</scope>
    <source>
        <strain evidence="2">cv. Chardonnay</strain>
        <tissue evidence="1">Leaf</tissue>
    </source>
</reference>
<dbReference type="AlphaFoldDB" id="A0A438H891"/>
<organism evidence="1 2">
    <name type="scientific">Vitis vinifera</name>
    <name type="common">Grape</name>
    <dbReference type="NCBI Taxonomy" id="29760"/>
    <lineage>
        <taxon>Eukaryota</taxon>
        <taxon>Viridiplantae</taxon>
        <taxon>Streptophyta</taxon>
        <taxon>Embryophyta</taxon>
        <taxon>Tracheophyta</taxon>
        <taxon>Spermatophyta</taxon>
        <taxon>Magnoliopsida</taxon>
        <taxon>eudicotyledons</taxon>
        <taxon>Gunneridae</taxon>
        <taxon>Pentapetalae</taxon>
        <taxon>rosids</taxon>
        <taxon>Vitales</taxon>
        <taxon>Vitaceae</taxon>
        <taxon>Viteae</taxon>
        <taxon>Vitis</taxon>
    </lineage>
</organism>
<dbReference type="PANTHER" id="PTHR33116:SF78">
    <property type="entry name" value="OS12G0587133 PROTEIN"/>
    <property type="match status" value="1"/>
</dbReference>
<protein>
    <submittedName>
        <fullName evidence="1">Putative ribonuclease H protein</fullName>
    </submittedName>
</protein>